<comment type="caution">
    <text evidence="2">The sequence shown here is derived from an EMBL/GenBank/DDBJ whole genome shotgun (WGS) entry which is preliminary data.</text>
</comment>
<proteinExistence type="predicted"/>
<keyword evidence="1" id="KW-0812">Transmembrane</keyword>
<protein>
    <submittedName>
        <fullName evidence="2">Uncharacterized protein</fullName>
    </submittedName>
</protein>
<sequence>MKAHLTLAIGILMAAIFAYRAANAFLEPGIGLLEAYVLGGLILAGWMMFSGSRELLERRRASR</sequence>
<evidence type="ECO:0000256" key="1">
    <source>
        <dbReference type="SAM" id="Phobius"/>
    </source>
</evidence>
<name>A0ABW1SD96_9PROT</name>
<dbReference type="EMBL" id="JBHSSW010000066">
    <property type="protein sequence ID" value="MFC6199666.1"/>
    <property type="molecule type" value="Genomic_DNA"/>
</dbReference>
<keyword evidence="3" id="KW-1185">Reference proteome</keyword>
<dbReference type="Proteomes" id="UP001596303">
    <property type="component" value="Unassembled WGS sequence"/>
</dbReference>
<accession>A0ABW1SD96</accession>
<reference evidence="3" key="1">
    <citation type="journal article" date="2019" name="Int. J. Syst. Evol. Microbiol.">
        <title>The Global Catalogue of Microorganisms (GCM) 10K type strain sequencing project: providing services to taxonomists for standard genome sequencing and annotation.</title>
        <authorList>
            <consortium name="The Broad Institute Genomics Platform"/>
            <consortium name="The Broad Institute Genome Sequencing Center for Infectious Disease"/>
            <person name="Wu L."/>
            <person name="Ma J."/>
        </authorList>
    </citation>
    <scope>NUCLEOTIDE SEQUENCE [LARGE SCALE GENOMIC DNA]</scope>
    <source>
        <strain evidence="3">CGMCC-1.15741</strain>
    </source>
</reference>
<gene>
    <name evidence="2" type="ORF">ACFQDM_16420</name>
</gene>
<dbReference type="RefSeq" id="WP_377380936.1">
    <property type="nucleotide sequence ID" value="NZ_JBHSSW010000066.1"/>
</dbReference>
<keyword evidence="1" id="KW-1133">Transmembrane helix</keyword>
<evidence type="ECO:0000313" key="2">
    <source>
        <dbReference type="EMBL" id="MFC6199666.1"/>
    </source>
</evidence>
<organism evidence="2 3">
    <name type="scientific">Ponticaulis profundi</name>
    <dbReference type="NCBI Taxonomy" id="2665222"/>
    <lineage>
        <taxon>Bacteria</taxon>
        <taxon>Pseudomonadati</taxon>
        <taxon>Pseudomonadota</taxon>
        <taxon>Alphaproteobacteria</taxon>
        <taxon>Hyphomonadales</taxon>
        <taxon>Hyphomonadaceae</taxon>
        <taxon>Ponticaulis</taxon>
    </lineage>
</organism>
<keyword evidence="1" id="KW-0472">Membrane</keyword>
<feature type="transmembrane region" description="Helical" evidence="1">
    <location>
        <begin position="30"/>
        <end position="49"/>
    </location>
</feature>
<evidence type="ECO:0000313" key="3">
    <source>
        <dbReference type="Proteomes" id="UP001596303"/>
    </source>
</evidence>